<organism evidence="2 3">
    <name type="scientific">Marasmius crinis-equi</name>
    <dbReference type="NCBI Taxonomy" id="585013"/>
    <lineage>
        <taxon>Eukaryota</taxon>
        <taxon>Fungi</taxon>
        <taxon>Dikarya</taxon>
        <taxon>Basidiomycota</taxon>
        <taxon>Agaricomycotina</taxon>
        <taxon>Agaricomycetes</taxon>
        <taxon>Agaricomycetidae</taxon>
        <taxon>Agaricales</taxon>
        <taxon>Marasmiineae</taxon>
        <taxon>Marasmiaceae</taxon>
        <taxon>Marasmius</taxon>
    </lineage>
</organism>
<keyword evidence="3" id="KW-1185">Reference proteome</keyword>
<protein>
    <recommendedName>
        <fullName evidence="4">HNH nuclease domain-containing protein</fullName>
    </recommendedName>
</protein>
<feature type="region of interest" description="Disordered" evidence="1">
    <location>
        <begin position="161"/>
        <end position="187"/>
    </location>
</feature>
<proteinExistence type="predicted"/>
<evidence type="ECO:0000313" key="2">
    <source>
        <dbReference type="EMBL" id="KAL0563276.1"/>
    </source>
</evidence>
<evidence type="ECO:0000313" key="3">
    <source>
        <dbReference type="Proteomes" id="UP001465976"/>
    </source>
</evidence>
<dbReference type="EMBL" id="JBAHYK010003707">
    <property type="protein sequence ID" value="KAL0563276.1"/>
    <property type="molecule type" value="Genomic_DNA"/>
</dbReference>
<gene>
    <name evidence="2" type="ORF">V5O48_018794</name>
</gene>
<dbReference type="Proteomes" id="UP001465976">
    <property type="component" value="Unassembled WGS sequence"/>
</dbReference>
<sequence>MTHLSRRCNGKRKCLNTWSRRVSTTKPASTLPILPFLPLDVEQRGLLHIAARVVPHILGPYDCHNPKNGIHFVKLVQDDDLCLKVIREATLVECACDEVIHIIPKTLTSCIMSGWEAWKEVCEEERVNYGDVDLARADSPDLPDLAELGRQCARSGGKRKCEELEGDSDSGEGAVNEAESSSKRACL</sequence>
<comment type="caution">
    <text evidence="2">The sequence shown here is derived from an EMBL/GenBank/DDBJ whole genome shotgun (WGS) entry which is preliminary data.</text>
</comment>
<name>A0ABR3EK71_9AGAR</name>
<accession>A0ABR3EK71</accession>
<reference evidence="2 3" key="1">
    <citation type="submission" date="2024-02" db="EMBL/GenBank/DDBJ databases">
        <title>A draft genome for the cacao thread blight pathogen Marasmius crinis-equi.</title>
        <authorList>
            <person name="Cohen S.P."/>
            <person name="Baruah I.K."/>
            <person name="Amoako-Attah I."/>
            <person name="Bukari Y."/>
            <person name="Meinhardt L.W."/>
            <person name="Bailey B.A."/>
        </authorList>
    </citation>
    <scope>NUCLEOTIDE SEQUENCE [LARGE SCALE GENOMIC DNA]</scope>
    <source>
        <strain evidence="2 3">GH-76</strain>
    </source>
</reference>
<evidence type="ECO:0000256" key="1">
    <source>
        <dbReference type="SAM" id="MobiDB-lite"/>
    </source>
</evidence>
<evidence type="ECO:0008006" key="4">
    <source>
        <dbReference type="Google" id="ProtNLM"/>
    </source>
</evidence>